<evidence type="ECO:0000313" key="1">
    <source>
        <dbReference type="EMBL" id="MFD0959143.1"/>
    </source>
</evidence>
<keyword evidence="2" id="KW-1185">Reference proteome</keyword>
<accession>A0ABW3HNQ5</accession>
<sequence length="98" mass="11086">MHSISKIEKVVAEFNVWPREQIPFAKFKVKILETESGEFIGLPNIAVKDEDGCPDWISGVGKSIDEALADAIKYLYGTLQGRAELTEQDFEWSDPHDF</sequence>
<organism evidence="1 2">
    <name type="scientific">Paenibacillus chungangensis</name>
    <dbReference type="NCBI Taxonomy" id="696535"/>
    <lineage>
        <taxon>Bacteria</taxon>
        <taxon>Bacillati</taxon>
        <taxon>Bacillota</taxon>
        <taxon>Bacilli</taxon>
        <taxon>Bacillales</taxon>
        <taxon>Paenibacillaceae</taxon>
        <taxon>Paenibacillus</taxon>
    </lineage>
</organism>
<evidence type="ECO:0000313" key="2">
    <source>
        <dbReference type="Proteomes" id="UP001596989"/>
    </source>
</evidence>
<reference evidence="2" key="1">
    <citation type="journal article" date="2019" name="Int. J. Syst. Evol. Microbiol.">
        <title>The Global Catalogue of Microorganisms (GCM) 10K type strain sequencing project: providing services to taxonomists for standard genome sequencing and annotation.</title>
        <authorList>
            <consortium name="The Broad Institute Genomics Platform"/>
            <consortium name="The Broad Institute Genome Sequencing Center for Infectious Disease"/>
            <person name="Wu L."/>
            <person name="Ma J."/>
        </authorList>
    </citation>
    <scope>NUCLEOTIDE SEQUENCE [LARGE SCALE GENOMIC DNA]</scope>
    <source>
        <strain evidence="2">CCUG 59129</strain>
    </source>
</reference>
<name>A0ABW3HNQ5_9BACL</name>
<dbReference type="EMBL" id="JBHTJZ010000007">
    <property type="protein sequence ID" value="MFD0959143.1"/>
    <property type="molecule type" value="Genomic_DNA"/>
</dbReference>
<dbReference type="RefSeq" id="WP_377563093.1">
    <property type="nucleotide sequence ID" value="NZ_JBHTJZ010000007.1"/>
</dbReference>
<comment type="caution">
    <text evidence="1">The sequence shown here is derived from an EMBL/GenBank/DDBJ whole genome shotgun (WGS) entry which is preliminary data.</text>
</comment>
<proteinExistence type="predicted"/>
<dbReference type="Proteomes" id="UP001596989">
    <property type="component" value="Unassembled WGS sequence"/>
</dbReference>
<gene>
    <name evidence="1" type="ORF">ACFQ2I_07055</name>
</gene>
<protein>
    <submittedName>
        <fullName evidence="1">Uncharacterized protein</fullName>
    </submittedName>
</protein>